<proteinExistence type="inferred from homology"/>
<dbReference type="InterPro" id="IPR011008">
    <property type="entry name" value="Dimeric_a/b-barrel"/>
</dbReference>
<evidence type="ECO:0000313" key="3">
    <source>
        <dbReference type="EMBL" id="KAF2494162.1"/>
    </source>
</evidence>
<protein>
    <recommendedName>
        <fullName evidence="2">EthD domain-containing protein</fullName>
    </recommendedName>
</protein>
<dbReference type="OrthoDB" id="3454835at2759"/>
<sequence length="92" mass="10902">MQNDVFRENIRRYNQYHITPELRSAVKDAGLPTLDYDGVQELWFDSLDDWREVMNDVDFVMALDKDESHFIIQNQKVMIGYDNLVFGNEILS</sequence>
<dbReference type="AlphaFoldDB" id="A0A6A6QPM4"/>
<dbReference type="InterPro" id="IPR009799">
    <property type="entry name" value="EthD_dom"/>
</dbReference>
<organism evidence="3 4">
    <name type="scientific">Lophium mytilinum</name>
    <dbReference type="NCBI Taxonomy" id="390894"/>
    <lineage>
        <taxon>Eukaryota</taxon>
        <taxon>Fungi</taxon>
        <taxon>Dikarya</taxon>
        <taxon>Ascomycota</taxon>
        <taxon>Pezizomycotina</taxon>
        <taxon>Dothideomycetes</taxon>
        <taxon>Pleosporomycetidae</taxon>
        <taxon>Mytilinidiales</taxon>
        <taxon>Mytilinidiaceae</taxon>
        <taxon>Lophium</taxon>
    </lineage>
</organism>
<reference evidence="3" key="1">
    <citation type="journal article" date="2020" name="Stud. Mycol.">
        <title>101 Dothideomycetes genomes: a test case for predicting lifestyles and emergence of pathogens.</title>
        <authorList>
            <person name="Haridas S."/>
            <person name="Albert R."/>
            <person name="Binder M."/>
            <person name="Bloem J."/>
            <person name="Labutti K."/>
            <person name="Salamov A."/>
            <person name="Andreopoulos B."/>
            <person name="Baker S."/>
            <person name="Barry K."/>
            <person name="Bills G."/>
            <person name="Bluhm B."/>
            <person name="Cannon C."/>
            <person name="Castanera R."/>
            <person name="Culley D."/>
            <person name="Daum C."/>
            <person name="Ezra D."/>
            <person name="Gonzalez J."/>
            <person name="Henrissat B."/>
            <person name="Kuo A."/>
            <person name="Liang C."/>
            <person name="Lipzen A."/>
            <person name="Lutzoni F."/>
            <person name="Magnuson J."/>
            <person name="Mondo S."/>
            <person name="Nolan M."/>
            <person name="Ohm R."/>
            <person name="Pangilinan J."/>
            <person name="Park H.-J."/>
            <person name="Ramirez L."/>
            <person name="Alfaro M."/>
            <person name="Sun H."/>
            <person name="Tritt A."/>
            <person name="Yoshinaga Y."/>
            <person name="Zwiers L.-H."/>
            <person name="Turgeon B."/>
            <person name="Goodwin S."/>
            <person name="Spatafora J."/>
            <person name="Crous P."/>
            <person name="Grigoriev I."/>
        </authorList>
    </citation>
    <scope>NUCLEOTIDE SEQUENCE</scope>
    <source>
        <strain evidence="3">CBS 269.34</strain>
    </source>
</reference>
<comment type="similarity">
    <text evidence="1">Belongs to the tpcK family.</text>
</comment>
<dbReference type="SUPFAM" id="SSF54909">
    <property type="entry name" value="Dimeric alpha+beta barrel"/>
    <property type="match status" value="1"/>
</dbReference>
<evidence type="ECO:0000313" key="4">
    <source>
        <dbReference type="Proteomes" id="UP000799750"/>
    </source>
</evidence>
<dbReference type="EMBL" id="MU004191">
    <property type="protein sequence ID" value="KAF2494162.1"/>
    <property type="molecule type" value="Genomic_DNA"/>
</dbReference>
<evidence type="ECO:0000256" key="1">
    <source>
        <dbReference type="ARBA" id="ARBA00005986"/>
    </source>
</evidence>
<dbReference type="Pfam" id="PF07110">
    <property type="entry name" value="EthD"/>
    <property type="match status" value="1"/>
</dbReference>
<accession>A0A6A6QPM4</accession>
<feature type="domain" description="EthD" evidence="2">
    <location>
        <begin position="9"/>
        <end position="71"/>
    </location>
</feature>
<keyword evidence="4" id="KW-1185">Reference proteome</keyword>
<dbReference type="GO" id="GO:0016491">
    <property type="term" value="F:oxidoreductase activity"/>
    <property type="evidence" value="ECO:0007669"/>
    <property type="project" value="InterPro"/>
</dbReference>
<name>A0A6A6QPM4_9PEZI</name>
<gene>
    <name evidence="3" type="ORF">BU16DRAFT_528301</name>
</gene>
<dbReference type="Proteomes" id="UP000799750">
    <property type="component" value="Unassembled WGS sequence"/>
</dbReference>
<evidence type="ECO:0000259" key="2">
    <source>
        <dbReference type="Pfam" id="PF07110"/>
    </source>
</evidence>
<dbReference type="Gene3D" id="3.30.70.100">
    <property type="match status" value="1"/>
</dbReference>